<evidence type="ECO:0000259" key="2">
    <source>
        <dbReference type="PROSITE" id="PS51194"/>
    </source>
</evidence>
<accession>A0A644TU06</accession>
<keyword evidence="3" id="KW-0378">Hydrolase</keyword>
<dbReference type="AlphaFoldDB" id="A0A644TU06"/>
<feature type="compositionally biased region" description="Basic and acidic residues" evidence="1">
    <location>
        <begin position="512"/>
        <end position="521"/>
    </location>
</feature>
<feature type="compositionally biased region" description="Polar residues" evidence="1">
    <location>
        <begin position="502"/>
        <end position="511"/>
    </location>
</feature>
<dbReference type="Gene3D" id="3.40.50.300">
    <property type="entry name" value="P-loop containing nucleotide triphosphate hydrolases"/>
    <property type="match status" value="1"/>
</dbReference>
<dbReference type="GO" id="GO:0016787">
    <property type="term" value="F:hydrolase activity"/>
    <property type="evidence" value="ECO:0007669"/>
    <property type="project" value="UniProtKB-KW"/>
</dbReference>
<dbReference type="EC" id="3.6.4.13" evidence="3"/>
<feature type="domain" description="Helicase C-terminal" evidence="2">
    <location>
        <begin position="248"/>
        <end position="415"/>
    </location>
</feature>
<dbReference type="InterPro" id="IPR001650">
    <property type="entry name" value="Helicase_C-like"/>
</dbReference>
<feature type="compositionally biased region" description="Basic and acidic residues" evidence="1">
    <location>
        <begin position="408"/>
        <end position="480"/>
    </location>
</feature>
<organism evidence="3">
    <name type="scientific">bioreactor metagenome</name>
    <dbReference type="NCBI Taxonomy" id="1076179"/>
    <lineage>
        <taxon>unclassified sequences</taxon>
        <taxon>metagenomes</taxon>
        <taxon>ecological metagenomes</taxon>
    </lineage>
</organism>
<keyword evidence="3" id="KW-0067">ATP-binding</keyword>
<reference evidence="3" key="1">
    <citation type="submission" date="2019-08" db="EMBL/GenBank/DDBJ databases">
        <authorList>
            <person name="Kucharzyk K."/>
            <person name="Murdoch R.W."/>
            <person name="Higgins S."/>
            <person name="Loffler F."/>
        </authorList>
    </citation>
    <scope>NUCLEOTIDE SEQUENCE</scope>
</reference>
<dbReference type="SUPFAM" id="SSF52540">
    <property type="entry name" value="P-loop containing nucleoside triphosphate hydrolases"/>
    <property type="match status" value="1"/>
</dbReference>
<dbReference type="InterPro" id="IPR027417">
    <property type="entry name" value="P-loop_NTPase"/>
</dbReference>
<gene>
    <name evidence="3" type="primary">rhlB_2</name>
    <name evidence="3" type="ORF">SDC9_16222</name>
</gene>
<feature type="region of interest" description="Disordered" evidence="1">
    <location>
        <begin position="398"/>
        <end position="539"/>
    </location>
</feature>
<sequence>MDFSRFSVDATLLEGAAVSDPYRSVFYERLLTELFDKKENLFVKTDIERDRASIVVFPLLHWAFSRQGKGQAASRALYLCAEDEAARKAYQAASAMLGPGQGNPRLCLLRKTIPGPSAEAAGDQGSPGAEEKIGADGDFGSADCVFASLEVFWNSLDDIALAPRDFGFIIADQAELLAEKPGELLRSVQGRLLPSWERRSLIIANKHTPRAKNFAWDFADNPKEIKLAEALGFGGSIAFKSLEIKEADKIRFILNLQKDESGSPLCVFCNLKSTAAELAARLAMNSIPADYIGGNLNPDRKRQIVEKALSGKSGFVLILTDEGAKGAEKPGFLRVVNYDMPLEPELYFDRLAFLDRDKESAMLYNLVCERYVYGVPAIERMIQKPLAPQPLDRTLALPEDASAGKEIPMPERRFGRRDQRRGRDDRTGRSDRDNRTGRRDDRQGAKGRHGPDEGSTDRRGDKRNAEPRDPYAMSMEERLALYKKRYGKGLESEASDPDPKARSSTLPNSEPSRGKREDKAQNPDGILGKLQNLFGTGKE</sequence>
<name>A0A644TU06_9ZZZZ</name>
<dbReference type="PROSITE" id="PS51194">
    <property type="entry name" value="HELICASE_CTER"/>
    <property type="match status" value="1"/>
</dbReference>
<evidence type="ECO:0000256" key="1">
    <source>
        <dbReference type="SAM" id="MobiDB-lite"/>
    </source>
</evidence>
<dbReference type="EMBL" id="VSSQ01000053">
    <property type="protein sequence ID" value="MPL70466.1"/>
    <property type="molecule type" value="Genomic_DNA"/>
</dbReference>
<evidence type="ECO:0000313" key="3">
    <source>
        <dbReference type="EMBL" id="MPL70466.1"/>
    </source>
</evidence>
<keyword evidence="3" id="KW-0347">Helicase</keyword>
<dbReference type="Pfam" id="PF00271">
    <property type="entry name" value="Helicase_C"/>
    <property type="match status" value="1"/>
</dbReference>
<protein>
    <submittedName>
        <fullName evidence="3">ATP-dependent RNA helicase RhlB</fullName>
        <ecNumber evidence="3">3.6.4.13</ecNumber>
    </submittedName>
</protein>
<keyword evidence="3" id="KW-0547">Nucleotide-binding</keyword>
<proteinExistence type="predicted"/>
<dbReference type="GO" id="GO:0003724">
    <property type="term" value="F:RNA helicase activity"/>
    <property type="evidence" value="ECO:0007669"/>
    <property type="project" value="UniProtKB-EC"/>
</dbReference>
<comment type="caution">
    <text evidence="3">The sequence shown here is derived from an EMBL/GenBank/DDBJ whole genome shotgun (WGS) entry which is preliminary data.</text>
</comment>